<gene>
    <name evidence="2" type="ORF">S06H3_50170</name>
</gene>
<sequence length="130" mass="14505">PKGSILLLPMAKGKKGEYGSVIEWDIRVHKEGVVGCLPLKIEVVRSLGGLAEEEPEGVVSATKVIKAELESKYPYIQPTVLTEMQRRVMEEIKLVEKVLPPEEVVAKVPEEKPEEKPKEIPPLTVKEEKL</sequence>
<reference evidence="2" key="1">
    <citation type="journal article" date="2014" name="Front. Microbiol.">
        <title>High frequency of phylogenetically diverse reductive dehalogenase-homologous genes in deep subseafloor sedimentary metagenomes.</title>
        <authorList>
            <person name="Kawai M."/>
            <person name="Futagami T."/>
            <person name="Toyoda A."/>
            <person name="Takaki Y."/>
            <person name="Nishi S."/>
            <person name="Hori S."/>
            <person name="Arai W."/>
            <person name="Tsubouchi T."/>
            <person name="Morono Y."/>
            <person name="Uchiyama I."/>
            <person name="Ito T."/>
            <person name="Fujiyama A."/>
            <person name="Inagaki F."/>
            <person name="Takami H."/>
        </authorList>
    </citation>
    <scope>NUCLEOTIDE SEQUENCE</scope>
    <source>
        <strain evidence="2">Expedition CK06-06</strain>
    </source>
</reference>
<evidence type="ECO:0000313" key="2">
    <source>
        <dbReference type="EMBL" id="GAI41042.1"/>
    </source>
</evidence>
<accession>X1NAL6</accession>
<name>X1NAL6_9ZZZZ</name>
<proteinExistence type="predicted"/>
<organism evidence="2">
    <name type="scientific">marine sediment metagenome</name>
    <dbReference type="NCBI Taxonomy" id="412755"/>
    <lineage>
        <taxon>unclassified sequences</taxon>
        <taxon>metagenomes</taxon>
        <taxon>ecological metagenomes</taxon>
    </lineage>
</organism>
<comment type="caution">
    <text evidence="2">The sequence shown here is derived from an EMBL/GenBank/DDBJ whole genome shotgun (WGS) entry which is preliminary data.</text>
</comment>
<evidence type="ECO:0000256" key="1">
    <source>
        <dbReference type="SAM" id="MobiDB-lite"/>
    </source>
</evidence>
<protein>
    <submittedName>
        <fullName evidence="2">Uncharacterized protein</fullName>
    </submittedName>
</protein>
<dbReference type="EMBL" id="BARV01031735">
    <property type="protein sequence ID" value="GAI41042.1"/>
    <property type="molecule type" value="Genomic_DNA"/>
</dbReference>
<dbReference type="AlphaFoldDB" id="X1NAL6"/>
<feature type="region of interest" description="Disordered" evidence="1">
    <location>
        <begin position="107"/>
        <end position="130"/>
    </location>
</feature>
<feature type="non-terminal residue" evidence="2">
    <location>
        <position position="1"/>
    </location>
</feature>